<reference evidence="4" key="1">
    <citation type="submission" date="2023-07" db="EMBL/GenBank/DDBJ databases">
        <authorList>
            <person name="Deng Y."/>
            <person name="Zhang Y.-Q."/>
        </authorList>
    </citation>
    <scope>NUCLEOTIDE SEQUENCE [LARGE SCALE GENOMIC DNA]</scope>
    <source>
        <strain evidence="4">CPCC 205710</strain>
    </source>
</reference>
<dbReference type="SMART" id="SM00327">
    <property type="entry name" value="VWA"/>
    <property type="match status" value="1"/>
</dbReference>
<gene>
    <name evidence="3" type="ORF">N4S67_19710</name>
</gene>
<evidence type="ECO:0000259" key="2">
    <source>
        <dbReference type="PROSITE" id="PS50234"/>
    </source>
</evidence>
<protein>
    <submittedName>
        <fullName evidence="3">VWA domain-containing protein</fullName>
    </submittedName>
</protein>
<dbReference type="Gene3D" id="3.40.50.410">
    <property type="entry name" value="von Willebrand factor, type A domain"/>
    <property type="match status" value="1"/>
</dbReference>
<dbReference type="SUPFAM" id="SSF53300">
    <property type="entry name" value="vWA-like"/>
    <property type="match status" value="1"/>
</dbReference>
<dbReference type="Proteomes" id="UP001206639">
    <property type="component" value="Unassembled WGS sequence"/>
</dbReference>
<feature type="region of interest" description="Disordered" evidence="1">
    <location>
        <begin position="161"/>
        <end position="200"/>
    </location>
</feature>
<organism evidence="3 4">
    <name type="scientific">Mycobacterium deserti</name>
    <dbReference type="NCBI Taxonomy" id="2978347"/>
    <lineage>
        <taxon>Bacteria</taxon>
        <taxon>Bacillati</taxon>
        <taxon>Actinomycetota</taxon>
        <taxon>Actinomycetes</taxon>
        <taxon>Mycobacteriales</taxon>
        <taxon>Mycobacteriaceae</taxon>
        <taxon>Mycobacterium</taxon>
    </lineage>
</organism>
<dbReference type="PROSITE" id="PS50234">
    <property type="entry name" value="VWFA"/>
    <property type="match status" value="1"/>
</dbReference>
<evidence type="ECO:0000313" key="4">
    <source>
        <dbReference type="Proteomes" id="UP001206639"/>
    </source>
</evidence>
<accession>A0ABT2MEE2</accession>
<dbReference type="InterPro" id="IPR002035">
    <property type="entry name" value="VWF_A"/>
</dbReference>
<dbReference type="Pfam" id="PF00092">
    <property type="entry name" value="VWA"/>
    <property type="match status" value="1"/>
</dbReference>
<dbReference type="PANTHER" id="PTHR41248">
    <property type="entry name" value="NORD PROTEIN"/>
    <property type="match status" value="1"/>
</dbReference>
<feature type="domain" description="VWFA" evidence="2">
    <location>
        <begin position="377"/>
        <end position="566"/>
    </location>
</feature>
<keyword evidence="4" id="KW-1185">Reference proteome</keyword>
<dbReference type="InterPro" id="IPR051928">
    <property type="entry name" value="NorD/CobT"/>
</dbReference>
<dbReference type="RefSeq" id="WP_260994660.1">
    <property type="nucleotide sequence ID" value="NZ_JAODWD010000004.1"/>
</dbReference>
<evidence type="ECO:0000313" key="3">
    <source>
        <dbReference type="EMBL" id="MCT7660633.1"/>
    </source>
</evidence>
<feature type="compositionally biased region" description="Acidic residues" evidence="1">
    <location>
        <begin position="180"/>
        <end position="194"/>
    </location>
</feature>
<comment type="caution">
    <text evidence="3">The sequence shown here is derived from an EMBL/GenBank/DDBJ whole genome shotgun (WGS) entry which is preliminary data.</text>
</comment>
<evidence type="ECO:0000256" key="1">
    <source>
        <dbReference type="SAM" id="MobiDB-lite"/>
    </source>
</evidence>
<dbReference type="EMBL" id="JAODWD010000004">
    <property type="protein sequence ID" value="MCT7660633.1"/>
    <property type="molecule type" value="Genomic_DNA"/>
</dbReference>
<dbReference type="PANTHER" id="PTHR41248:SF1">
    <property type="entry name" value="NORD PROTEIN"/>
    <property type="match status" value="1"/>
</dbReference>
<name>A0ABT2MEE2_9MYCO</name>
<dbReference type="InterPro" id="IPR036465">
    <property type="entry name" value="vWFA_dom_sf"/>
</dbReference>
<sequence>MTDVAVPLPVASDPGNPDRFRFLATYIAGRSVEVTEAPAGQPAHTNGQFIFVTAGGTVDEQRREMVVQAALLGAGSLDPRLVKGLRARATMARRYLAVEGQRALAQLARQIPLDAALVPDGLPITATAEESLEVAKSRAELADPPVWFGVIKPSRLMAASAGPGGQATNKDLKLQFDPIDMPESEDDEEDEDEDGGKSGESKILKLFESPIFNNQSMSDYMRKMFGGSRSPGEGAAGAEMTVRSTRRVQEIGANARPLPTRIQFTDDGKPGAAVGVGGALYPEWDVFNDRYKPDWCRVIDFPLTVAADVSDAGVAHDDVLRRRLARVGLGPKVLRGRADGDDLDIEALIDLFVDLQSGFSGAEHVYLERRKLARNLGVLILIDASGSAVDADSDGLAVHDHQRRAAATLAVTLEELGDRVAVYAFRSQGRHAVHLPAIKTFDQNFGAVGRARLNQLEPGSYTRLGAGIRGAGEVLKNQAGTPNRLLLVLSDGFPYDDGYEGRYAEADASKALEELRADGVACLCLSIGASTETDVLERVFGAASFASAPTLADLSPQMDELFMSSLAELAAPKPVGA</sequence>
<proteinExistence type="predicted"/>